<protein>
    <submittedName>
        <fullName evidence="3">LPS-assembly protein LptD</fullName>
    </submittedName>
</protein>
<dbReference type="Proteomes" id="UP000290218">
    <property type="component" value="Unassembled WGS sequence"/>
</dbReference>
<keyword evidence="4" id="KW-1185">Reference proteome</keyword>
<dbReference type="AlphaFoldDB" id="A0A4Q1CB75"/>
<evidence type="ECO:0000313" key="3">
    <source>
        <dbReference type="EMBL" id="RXK56152.1"/>
    </source>
</evidence>
<dbReference type="OrthoDB" id="9816218at2"/>
<accession>A0A4Q1CB75</accession>
<dbReference type="InterPro" id="IPR050218">
    <property type="entry name" value="LptD"/>
</dbReference>
<evidence type="ECO:0000313" key="4">
    <source>
        <dbReference type="Proteomes" id="UP000290218"/>
    </source>
</evidence>
<dbReference type="GO" id="GO:0061024">
    <property type="term" value="P:membrane organization"/>
    <property type="evidence" value="ECO:0007669"/>
    <property type="project" value="InterPro"/>
</dbReference>
<evidence type="ECO:0000259" key="2">
    <source>
        <dbReference type="Pfam" id="PF04453"/>
    </source>
</evidence>
<dbReference type="Pfam" id="PF04453">
    <property type="entry name" value="LptD"/>
    <property type="match status" value="1"/>
</dbReference>
<dbReference type="EMBL" id="SDHX01000001">
    <property type="protein sequence ID" value="RXK56152.1"/>
    <property type="molecule type" value="Genomic_DNA"/>
</dbReference>
<gene>
    <name evidence="3" type="primary">lptD</name>
    <name evidence="3" type="ORF">ESB00_09850</name>
</gene>
<dbReference type="PANTHER" id="PTHR30189:SF1">
    <property type="entry name" value="LPS-ASSEMBLY PROTEIN LPTD"/>
    <property type="match status" value="1"/>
</dbReference>
<dbReference type="GO" id="GO:1990351">
    <property type="term" value="C:transporter complex"/>
    <property type="evidence" value="ECO:0007669"/>
    <property type="project" value="TreeGrafter"/>
</dbReference>
<dbReference type="GO" id="GO:0009279">
    <property type="term" value="C:cell outer membrane"/>
    <property type="evidence" value="ECO:0007669"/>
    <property type="project" value="TreeGrafter"/>
</dbReference>
<comment type="caution">
    <text evidence="3">The sequence shown here is derived from an EMBL/GenBank/DDBJ whole genome shotgun (WGS) entry which is preliminary data.</text>
</comment>
<dbReference type="PANTHER" id="PTHR30189">
    <property type="entry name" value="LPS-ASSEMBLY PROTEIN"/>
    <property type="match status" value="1"/>
</dbReference>
<dbReference type="InterPro" id="IPR007543">
    <property type="entry name" value="LptD_C"/>
</dbReference>
<proteinExistence type="predicted"/>
<feature type="chain" id="PRO_5020186108" evidence="1">
    <location>
        <begin position="27"/>
        <end position="697"/>
    </location>
</feature>
<name>A0A4Q1CB75_9BACT</name>
<organism evidence="3 4">
    <name type="scientific">Oleiharenicola lentus</name>
    <dbReference type="NCBI Taxonomy" id="2508720"/>
    <lineage>
        <taxon>Bacteria</taxon>
        <taxon>Pseudomonadati</taxon>
        <taxon>Verrucomicrobiota</taxon>
        <taxon>Opitutia</taxon>
        <taxon>Opitutales</taxon>
        <taxon>Opitutaceae</taxon>
        <taxon>Oleiharenicola</taxon>
    </lineage>
</organism>
<reference evidence="3 4" key="1">
    <citation type="submission" date="2019-01" db="EMBL/GenBank/DDBJ databases">
        <title>Lacunisphaera sp. strain TWA-58.</title>
        <authorList>
            <person name="Chen W.-M."/>
        </authorList>
    </citation>
    <scope>NUCLEOTIDE SEQUENCE [LARGE SCALE GENOMIC DNA]</scope>
    <source>
        <strain evidence="3 4">TWA-58</strain>
    </source>
</reference>
<sequence>MLPVRAVRSLAALGAALLLSVLAAQAQTAQPDLTGKNMTADMVTKEAVVTGDARLVAGPLVLTADEIRYNATARTASARGNLVITSGARRLVADEGSYSTATGRITARNLRVGQFPVYVSGETVEGTFDELVFTNATVFFREDAAYTPSVTAAKLVYAKDRIVSADGLGLGLHGGHFLRLPKFEHALDTDFISYISAHGGYRGRLGVFGEFGFHLPVAPGVKLGANLGLYSSRGVMVGPSGSYHRSGDDGRIDGSFFSGYINDSGDRRTDIFGRPVPRDRSLFTWEHRQTHGEPFTLDGTFSYWSDSEVYRDFRNKEFNRVQQPDSFLEAAYTQDNYVLSAFARFHPNRYHRVQERLPEIRFDLLPVALPLGIYERFNASAAVLQSDAFGPDPRLRTNRFDAYYGLARPWAPTPWFTFTPVAGGRVTHYTDALGGKNDYTRTIGEVGFDARLLASGTFDYRNEIWEIDGLRHLVEPKLSYRYAPKADRGKTYIPPIDRRAFSTYLQPLSIGDSRFIDDLSALNTARLSLVNTLQTRDARYGSRKLAALTIAADYAFDPAPGLKNLGDFYTELSLTPAPWLRFDVFHRHDLHAPRLQEINTGVTLIDQEWWSLRLSTHFLRGQYDEYLLEYRRRLNESFDVAALWRYDARNSRMNEQSYAVWQRLGQTWAMKYEISFFDGPRRESDFSLNIEVDLLKF</sequence>
<evidence type="ECO:0000256" key="1">
    <source>
        <dbReference type="SAM" id="SignalP"/>
    </source>
</evidence>
<dbReference type="RefSeq" id="WP_129047518.1">
    <property type="nucleotide sequence ID" value="NZ_SDHX01000001.1"/>
</dbReference>
<keyword evidence="1" id="KW-0732">Signal</keyword>
<dbReference type="Gene3D" id="2.60.450.10">
    <property type="entry name" value="Lipopolysaccharide (LPS) transport protein A like domain"/>
    <property type="match status" value="1"/>
</dbReference>
<feature type="signal peptide" evidence="1">
    <location>
        <begin position="1"/>
        <end position="26"/>
    </location>
</feature>
<feature type="domain" description="LptD C-terminal" evidence="2">
    <location>
        <begin position="278"/>
        <end position="502"/>
    </location>
</feature>